<dbReference type="Proteomes" id="UP001589854">
    <property type="component" value="Unassembled WGS sequence"/>
</dbReference>
<dbReference type="EMBL" id="JBHLVO010000018">
    <property type="protein sequence ID" value="MFC0273278.1"/>
    <property type="molecule type" value="Genomic_DNA"/>
</dbReference>
<comment type="caution">
    <text evidence="2">The sequence shown here is derived from an EMBL/GenBank/DDBJ whole genome shotgun (WGS) entry which is preliminary data.</text>
</comment>
<dbReference type="InterPro" id="IPR036691">
    <property type="entry name" value="Endo/exonu/phosph_ase_sf"/>
</dbReference>
<evidence type="ECO:0000313" key="3">
    <source>
        <dbReference type="Proteomes" id="UP001589854"/>
    </source>
</evidence>
<dbReference type="InterPro" id="IPR005135">
    <property type="entry name" value="Endo/exonuclease/phosphatase"/>
</dbReference>
<reference evidence="2 3" key="1">
    <citation type="submission" date="2024-09" db="EMBL/GenBank/DDBJ databases">
        <authorList>
            <person name="Sun Q."/>
            <person name="Mori K."/>
        </authorList>
    </citation>
    <scope>NUCLEOTIDE SEQUENCE [LARGE SCALE GENOMIC DNA]</scope>
    <source>
        <strain evidence="2 3">CCM 7228</strain>
    </source>
</reference>
<dbReference type="RefSeq" id="WP_378936416.1">
    <property type="nucleotide sequence ID" value="NZ_JBHLVO010000018.1"/>
</dbReference>
<keyword evidence="3" id="KW-1185">Reference proteome</keyword>
<keyword evidence="2" id="KW-0540">Nuclease</keyword>
<accession>A0ABV6GHW1</accession>
<gene>
    <name evidence="2" type="ORF">ACFFIX_17875</name>
</gene>
<keyword evidence="2" id="KW-0255">Endonuclease</keyword>
<dbReference type="PANTHER" id="PTHR14859">
    <property type="entry name" value="CALCOFLUOR WHITE HYPERSENSITIVE PROTEIN PRECURSOR"/>
    <property type="match status" value="1"/>
</dbReference>
<evidence type="ECO:0000259" key="1">
    <source>
        <dbReference type="Pfam" id="PF03372"/>
    </source>
</evidence>
<sequence>MVEGMKVGIRRIMFVLSVAVLISSFTGLGNKTFAQENNFDRGQSVNVKVMSYNIHHAEGVEGVLDLERIAGIIEDSNTDIVGLQEVDNHWSDRSDFQDQARMLAERLGMFYTYAANLDRDPLTEGDHRRQYGTAILSKYPIIKSENHSLSKIGNTEQRGLLEATINVRGNHLHLYNTHLALTSAERELQVNETIEIASESKGPKVIMGDLNALPTSNELKPMMSNYLDVFAEATPEANTYPAANPTKRIDYILTSDDIETVNTEVIPTLASDHLPITAEIVLDREAPYFNGEK</sequence>
<name>A0ABV6GHW1_9BACI</name>
<evidence type="ECO:0000313" key="2">
    <source>
        <dbReference type="EMBL" id="MFC0273278.1"/>
    </source>
</evidence>
<dbReference type="SUPFAM" id="SSF56219">
    <property type="entry name" value="DNase I-like"/>
    <property type="match status" value="1"/>
</dbReference>
<proteinExistence type="predicted"/>
<keyword evidence="2" id="KW-0378">Hydrolase</keyword>
<dbReference type="GO" id="GO:0004519">
    <property type="term" value="F:endonuclease activity"/>
    <property type="evidence" value="ECO:0007669"/>
    <property type="project" value="UniProtKB-KW"/>
</dbReference>
<dbReference type="PANTHER" id="PTHR14859:SF15">
    <property type="entry name" value="ENDONUCLEASE_EXONUCLEASE_PHOSPHATASE DOMAIN-CONTAINING PROTEIN"/>
    <property type="match status" value="1"/>
</dbReference>
<protein>
    <submittedName>
        <fullName evidence="2">Endonuclease/exonuclease/phosphatase family protein</fullName>
    </submittedName>
</protein>
<dbReference type="InterPro" id="IPR051916">
    <property type="entry name" value="GPI-anchor_lipid_remodeler"/>
</dbReference>
<dbReference type="Pfam" id="PF03372">
    <property type="entry name" value="Exo_endo_phos"/>
    <property type="match status" value="1"/>
</dbReference>
<feature type="domain" description="Endonuclease/exonuclease/phosphatase" evidence="1">
    <location>
        <begin position="50"/>
        <end position="273"/>
    </location>
</feature>
<dbReference type="Gene3D" id="3.60.10.10">
    <property type="entry name" value="Endonuclease/exonuclease/phosphatase"/>
    <property type="match status" value="1"/>
</dbReference>
<organism evidence="2 3">
    <name type="scientific">Metabacillus herbersteinensis</name>
    <dbReference type="NCBI Taxonomy" id="283816"/>
    <lineage>
        <taxon>Bacteria</taxon>
        <taxon>Bacillati</taxon>
        <taxon>Bacillota</taxon>
        <taxon>Bacilli</taxon>
        <taxon>Bacillales</taxon>
        <taxon>Bacillaceae</taxon>
        <taxon>Metabacillus</taxon>
    </lineage>
</organism>